<accession>A0A506Y950</accession>
<evidence type="ECO:0000313" key="2">
    <source>
        <dbReference type="Proteomes" id="UP000316252"/>
    </source>
</evidence>
<keyword evidence="2" id="KW-1185">Reference proteome</keyword>
<proteinExistence type="predicted"/>
<dbReference type="RefSeq" id="WP_141162545.1">
    <property type="nucleotide sequence ID" value="NZ_VHQG01000001.1"/>
</dbReference>
<dbReference type="Proteomes" id="UP000316252">
    <property type="component" value="Unassembled WGS sequence"/>
</dbReference>
<reference evidence="1 2" key="1">
    <citation type="submission" date="2019-06" db="EMBL/GenBank/DDBJ databases">
        <authorList>
            <person name="Li F."/>
        </authorList>
    </citation>
    <scope>NUCLEOTIDE SEQUENCE [LARGE SCALE GENOMIC DNA]</scope>
    <source>
        <strain evidence="1 2">10F1D-1</strain>
    </source>
</reference>
<gene>
    <name evidence="1" type="ORF">FJ657_05165</name>
</gene>
<dbReference type="EMBL" id="VHQG01000001">
    <property type="protein sequence ID" value="TPW78020.1"/>
    <property type="molecule type" value="Genomic_DNA"/>
</dbReference>
<sequence>MDWVIFFGIVAVAVPVLVVAQRRGWIELRGVDRPSGSTGVFAVADELFAPTRTESAAALEAQTRIGAPAPVAGDPPRLAARLPRDLDIPVFPSPASATLPASATVLAPGELIPSAVPAAAPRRRPEPLLTGAVRIQLDLPSPPTRPIGRHAA</sequence>
<evidence type="ECO:0000313" key="1">
    <source>
        <dbReference type="EMBL" id="TPW78020.1"/>
    </source>
</evidence>
<comment type="caution">
    <text evidence="1">The sequence shown here is derived from an EMBL/GenBank/DDBJ whole genome shotgun (WGS) entry which is preliminary data.</text>
</comment>
<organism evidence="1 2">
    <name type="scientific">Schumannella soli</name>
    <dbReference type="NCBI Taxonomy" id="2590779"/>
    <lineage>
        <taxon>Bacteria</taxon>
        <taxon>Bacillati</taxon>
        <taxon>Actinomycetota</taxon>
        <taxon>Actinomycetes</taxon>
        <taxon>Micrococcales</taxon>
        <taxon>Microbacteriaceae</taxon>
        <taxon>Schumannella</taxon>
    </lineage>
</organism>
<protein>
    <submittedName>
        <fullName evidence="1">Uncharacterized protein</fullName>
    </submittedName>
</protein>
<dbReference type="OrthoDB" id="4981285at2"/>
<dbReference type="AlphaFoldDB" id="A0A506Y950"/>
<name>A0A506Y950_9MICO</name>